<evidence type="ECO:0000313" key="3">
    <source>
        <dbReference type="Proteomes" id="UP001279734"/>
    </source>
</evidence>
<feature type="transmembrane region" description="Helical" evidence="1">
    <location>
        <begin position="51"/>
        <end position="78"/>
    </location>
</feature>
<keyword evidence="3" id="KW-1185">Reference proteome</keyword>
<comment type="caution">
    <text evidence="2">The sequence shown here is derived from an EMBL/GenBank/DDBJ whole genome shotgun (WGS) entry which is preliminary data.</text>
</comment>
<reference evidence="2" key="1">
    <citation type="submission" date="2023-05" db="EMBL/GenBank/DDBJ databases">
        <title>Nepenthes gracilis genome sequencing.</title>
        <authorList>
            <person name="Fukushima K."/>
        </authorList>
    </citation>
    <scope>NUCLEOTIDE SEQUENCE</scope>
    <source>
        <strain evidence="2">SING2019-196</strain>
    </source>
</reference>
<name>A0AAD3SGN5_NEPGR</name>
<dbReference type="Proteomes" id="UP001279734">
    <property type="component" value="Unassembled WGS sequence"/>
</dbReference>
<accession>A0AAD3SGN5</accession>
<organism evidence="2 3">
    <name type="scientific">Nepenthes gracilis</name>
    <name type="common">Slender pitcher plant</name>
    <dbReference type="NCBI Taxonomy" id="150966"/>
    <lineage>
        <taxon>Eukaryota</taxon>
        <taxon>Viridiplantae</taxon>
        <taxon>Streptophyta</taxon>
        <taxon>Embryophyta</taxon>
        <taxon>Tracheophyta</taxon>
        <taxon>Spermatophyta</taxon>
        <taxon>Magnoliopsida</taxon>
        <taxon>eudicotyledons</taxon>
        <taxon>Gunneridae</taxon>
        <taxon>Pentapetalae</taxon>
        <taxon>Caryophyllales</taxon>
        <taxon>Nepenthaceae</taxon>
        <taxon>Nepenthes</taxon>
    </lineage>
</organism>
<dbReference type="EMBL" id="BSYO01000010">
    <property type="protein sequence ID" value="GMH10893.1"/>
    <property type="molecule type" value="Genomic_DNA"/>
</dbReference>
<keyword evidence="1" id="KW-0812">Transmembrane</keyword>
<evidence type="ECO:0000313" key="2">
    <source>
        <dbReference type="EMBL" id="GMH10893.1"/>
    </source>
</evidence>
<evidence type="ECO:0000256" key="1">
    <source>
        <dbReference type="SAM" id="Phobius"/>
    </source>
</evidence>
<proteinExistence type="predicted"/>
<dbReference type="AlphaFoldDB" id="A0AAD3SGN5"/>
<keyword evidence="1" id="KW-1133">Transmembrane helix</keyword>
<keyword evidence="1" id="KW-0472">Membrane</keyword>
<protein>
    <submittedName>
        <fullName evidence="2">Uncharacterized protein</fullName>
    </submittedName>
</protein>
<sequence length="92" mass="10211">MKFSSLINEQCAQVLPIPRDVNLVGSRWSQQLDFRVNWCQTSGVRGGMGSIFLLVVMLMLLANLEKLVLVLAVSGVLIDVKLTSHYLGNDCF</sequence>
<gene>
    <name evidence="2" type="ORF">Nepgr_012734</name>
</gene>